<dbReference type="Proteomes" id="UP000018208">
    <property type="component" value="Unassembled WGS sequence"/>
</dbReference>
<dbReference type="PANTHER" id="PTHR23275">
    <property type="entry name" value="CABRIOLET.-RELATED"/>
    <property type="match status" value="1"/>
</dbReference>
<name>A0A9P8LXI6_9EUKA</name>
<proteinExistence type="predicted"/>
<dbReference type="OrthoDB" id="18487at2759"/>
<keyword evidence="1" id="KW-0812">Transmembrane</keyword>
<dbReference type="InterPro" id="IPR052798">
    <property type="entry name" value="Giardia_VSA"/>
</dbReference>
<comment type="caution">
    <text evidence="2">The sequence shown here is derived from an EMBL/GenBank/DDBJ whole genome shotgun (WGS) entry which is preliminary data.</text>
</comment>
<dbReference type="InterPro" id="IPR009030">
    <property type="entry name" value="Growth_fac_rcpt_cys_sf"/>
</dbReference>
<evidence type="ECO:0000256" key="1">
    <source>
        <dbReference type="SAM" id="Phobius"/>
    </source>
</evidence>
<gene>
    <name evidence="2" type="ORF">SS50377_21587</name>
</gene>
<dbReference type="KEGG" id="ssao:94295610"/>
<keyword evidence="3" id="KW-1185">Reference proteome</keyword>
<accession>A0A9P8LXI6</accession>
<dbReference type="PANTHER" id="PTHR23275:SF100">
    <property type="entry name" value="EGF-LIKE DOMAIN-CONTAINING PROTEIN"/>
    <property type="match status" value="1"/>
</dbReference>
<organism evidence="2 3">
    <name type="scientific">Spironucleus salmonicida</name>
    <dbReference type="NCBI Taxonomy" id="348837"/>
    <lineage>
        <taxon>Eukaryota</taxon>
        <taxon>Metamonada</taxon>
        <taxon>Diplomonadida</taxon>
        <taxon>Hexamitidae</taxon>
        <taxon>Hexamitinae</taxon>
        <taxon>Spironucleus</taxon>
    </lineage>
</organism>
<dbReference type="RefSeq" id="XP_067766818.1">
    <property type="nucleotide sequence ID" value="XM_067905501.1"/>
</dbReference>
<dbReference type="SMART" id="SM00261">
    <property type="entry name" value="FU"/>
    <property type="match status" value="5"/>
</dbReference>
<dbReference type="InterPro" id="IPR006212">
    <property type="entry name" value="Furin_repeat"/>
</dbReference>
<keyword evidence="1" id="KW-0472">Membrane</keyword>
<dbReference type="GeneID" id="94295610"/>
<sequence length="375" mass="39759">MKYMFNGRQYYLLFKDKKKQKLILLIHIQYTYKNNYSIYFKMDNKCTSADKNTCKDGFFCPANVPEDATDCTACDNTCATCSAAAASACLTCADGKFFSSNSCTECDVKCTKCANITTECSECKSGNLLSGTTCLACPENCENCAGNKEVCQICKSNFFLKDGKCSTCAANTTEECECGVALNCANCNSGDASKCETCIIGYKKNGDVCNACIDGYMMVNSVCTKCSDSCATCSQGVDLCDTCQAGHQMTINQTCQADCSPALSEGQACVGTTGITCGNEAKITECKCTNAKNCLTCNSDNKKCTSCLPGYKLEADECKNCDDGAEQTGAFCFAPRKESGNLSGGAVTGIVIAVLVVAGGVGGGLAYYFIKRAKK</sequence>
<dbReference type="SUPFAM" id="SSF57184">
    <property type="entry name" value="Growth factor receptor domain"/>
    <property type="match status" value="2"/>
</dbReference>
<dbReference type="EMBL" id="AUWU02000002">
    <property type="protein sequence ID" value="KAH0576045.1"/>
    <property type="molecule type" value="Genomic_DNA"/>
</dbReference>
<keyword evidence="1" id="KW-1133">Transmembrane helix</keyword>
<evidence type="ECO:0000313" key="3">
    <source>
        <dbReference type="Proteomes" id="UP000018208"/>
    </source>
</evidence>
<dbReference type="AlphaFoldDB" id="A0A9P8LXI6"/>
<evidence type="ECO:0000313" key="2">
    <source>
        <dbReference type="EMBL" id="KAH0576045.1"/>
    </source>
</evidence>
<feature type="transmembrane region" description="Helical" evidence="1">
    <location>
        <begin position="346"/>
        <end position="370"/>
    </location>
</feature>
<protein>
    <submittedName>
        <fullName evidence="2">Cysteine-rich membrane protein 1</fullName>
    </submittedName>
</protein>
<reference evidence="2 3" key="1">
    <citation type="journal article" date="2014" name="PLoS Genet.">
        <title>The Genome of Spironucleus salmonicida Highlights a Fish Pathogen Adapted to Fluctuating Environments.</title>
        <authorList>
            <person name="Xu F."/>
            <person name="Jerlstrom-Hultqvist J."/>
            <person name="Einarsson E."/>
            <person name="Astvaldsson A."/>
            <person name="Svard S.G."/>
            <person name="Andersson J.O."/>
        </authorList>
    </citation>
    <scope>NUCLEOTIDE SEQUENCE [LARGE SCALE GENOMIC DNA]</scope>
    <source>
        <strain evidence="2 3">ATCC 50377</strain>
    </source>
</reference>